<dbReference type="Proteomes" id="UP000286097">
    <property type="component" value="Unassembled WGS sequence"/>
</dbReference>
<comment type="caution">
    <text evidence="2">The sequence shown here is derived from an EMBL/GenBank/DDBJ whole genome shotgun (WGS) entry which is preliminary data.</text>
</comment>
<dbReference type="EMBL" id="QKXF01000177">
    <property type="protein sequence ID" value="RQM14983.1"/>
    <property type="molecule type" value="Genomic_DNA"/>
</dbReference>
<feature type="chain" id="PRO_5018747763" description="RxLR effector protein" evidence="1">
    <location>
        <begin position="25"/>
        <end position="164"/>
    </location>
</feature>
<evidence type="ECO:0008006" key="4">
    <source>
        <dbReference type="Google" id="ProtNLM"/>
    </source>
</evidence>
<dbReference type="VEuPathDB" id="FungiDB:DD237_005006"/>
<dbReference type="AlphaFoldDB" id="A0A3R7YXP9"/>
<protein>
    <recommendedName>
        <fullName evidence="4">RxLR effector protein</fullName>
    </recommendedName>
</protein>
<keyword evidence="1" id="KW-0732">Signal</keyword>
<dbReference type="OrthoDB" id="97448at2759"/>
<feature type="signal peptide" evidence="1">
    <location>
        <begin position="1"/>
        <end position="24"/>
    </location>
</feature>
<accession>A0A3R7YXP9</accession>
<gene>
    <name evidence="2" type="ORF">DD237_005006</name>
</gene>
<evidence type="ECO:0000313" key="2">
    <source>
        <dbReference type="EMBL" id="RQM14983.1"/>
    </source>
</evidence>
<evidence type="ECO:0000256" key="1">
    <source>
        <dbReference type="SAM" id="SignalP"/>
    </source>
</evidence>
<name>A0A3R7YXP9_9STRA</name>
<proteinExistence type="predicted"/>
<sequence length="164" mass="19079">MHLRQFYLLVTLTFIACCTTFASAEDLIQDKSSRTKSQRKLTDESRRNLKGSIDEVTNEERLGPFNFESLSKSFTKVPGTTSQSWSQKSVNKVQAFLGLQKEKKSWNKKLWEQLKALGGFEKKYGKRKEFKEMVFRLLSAMGLKKKSRFDKFGDLVKKKFRSTQ</sequence>
<dbReference type="PROSITE" id="PS51257">
    <property type="entry name" value="PROKAR_LIPOPROTEIN"/>
    <property type="match status" value="1"/>
</dbReference>
<evidence type="ECO:0000313" key="3">
    <source>
        <dbReference type="Proteomes" id="UP000286097"/>
    </source>
</evidence>
<organism evidence="2 3">
    <name type="scientific">Peronospora effusa</name>
    <dbReference type="NCBI Taxonomy" id="542832"/>
    <lineage>
        <taxon>Eukaryota</taxon>
        <taxon>Sar</taxon>
        <taxon>Stramenopiles</taxon>
        <taxon>Oomycota</taxon>
        <taxon>Peronosporomycetes</taxon>
        <taxon>Peronosporales</taxon>
        <taxon>Peronosporaceae</taxon>
        <taxon>Peronospora</taxon>
    </lineage>
</organism>
<reference evidence="2 3" key="1">
    <citation type="submission" date="2018-06" db="EMBL/GenBank/DDBJ databases">
        <title>Comparative genomics of downy mildews reveals potential adaptations to biotrophy.</title>
        <authorList>
            <person name="Fletcher K."/>
            <person name="Klosterman S.J."/>
            <person name="Derevnina L."/>
            <person name="Martin F."/>
            <person name="Koike S."/>
            <person name="Reyes Chin-Wo S."/>
            <person name="Mou B."/>
            <person name="Michelmore R."/>
        </authorList>
    </citation>
    <scope>NUCLEOTIDE SEQUENCE [LARGE SCALE GENOMIC DNA]</scope>
    <source>
        <strain evidence="2 3">R13</strain>
    </source>
</reference>